<reference evidence="3 4" key="1">
    <citation type="submission" date="2017-04" db="EMBL/GenBank/DDBJ databases">
        <title>Complete Genome Sequence of Streptomyces gilvosporeus F607, a Capable Producer of Natamycin.</title>
        <authorList>
            <person name="Zong G."/>
            <person name="Zhong C."/>
            <person name="Fu J."/>
            <person name="Qin R."/>
            <person name="Cao G."/>
        </authorList>
    </citation>
    <scope>NUCLEOTIDE SEQUENCE [LARGE SCALE GENOMIC DNA]</scope>
    <source>
        <strain evidence="3 4">F607</strain>
    </source>
</reference>
<keyword evidence="4" id="KW-1185">Reference proteome</keyword>
<sequence>MPTFSEDSLLAVRFGNARTGFDLVGIVDAALPVARITAEVLAQDSKDIPLLEEYVLRLVDQGERTPESIAGFLGLDVAMVNQTVAVLFGSDDLRWTAPVPGTAPVPRLRLTEKGRFTATKAAAIVPVRVSQSLVFDRMLWRASPYSRRSTIARDVATEAGMIMLPAARSGPVEDGEVTAEEITTLLQENGTTTREVLQVKSIVQTRTCHVLPVKLLVYADAERAEIELGVVIDGELSDRHEIELIGFGGAKALGISVEPEPERPLLEPDFEMARIPLQEVTQKREEQAAVQLNSPAPLPSEPEAQEPPAEEIRAIGVFEHPELLDEALTSARKRILIISPWITGAIVTTAFVGKLERRLQRGVKVDIAYGYDDSENRTDPNAVRRLNNLAARYPEKLHVVRLKSNHAKILLYDDAWVTTSFNWLSFKGDPDRTYRVEEGTLIRNREKSGIYYTRYLELIDDNRR</sequence>
<evidence type="ECO:0000313" key="3">
    <source>
        <dbReference type="EMBL" id="ARF53694.1"/>
    </source>
</evidence>
<dbReference type="KEGG" id="sgv:B1H19_05430"/>
<feature type="region of interest" description="Disordered" evidence="1">
    <location>
        <begin position="284"/>
        <end position="308"/>
    </location>
</feature>
<protein>
    <recommendedName>
        <fullName evidence="2">Phospholipase D-like domain-containing protein</fullName>
    </recommendedName>
</protein>
<organism evidence="3 4">
    <name type="scientific">Streptomyces gilvosporeus</name>
    <dbReference type="NCBI Taxonomy" id="553510"/>
    <lineage>
        <taxon>Bacteria</taxon>
        <taxon>Bacillati</taxon>
        <taxon>Actinomycetota</taxon>
        <taxon>Actinomycetes</taxon>
        <taxon>Kitasatosporales</taxon>
        <taxon>Streptomycetaceae</taxon>
        <taxon>Streptomyces</taxon>
    </lineage>
</organism>
<name>A0A1V0TL86_9ACTN</name>
<gene>
    <name evidence="3" type="ORF">B1H19_05430</name>
</gene>
<dbReference type="Gene3D" id="3.30.870.10">
    <property type="entry name" value="Endonuclease Chain A"/>
    <property type="match status" value="1"/>
</dbReference>
<dbReference type="RefSeq" id="WP_083103484.1">
    <property type="nucleotide sequence ID" value="NZ_CP020569.1"/>
</dbReference>
<dbReference type="EMBL" id="CP020569">
    <property type="protein sequence ID" value="ARF53694.1"/>
    <property type="molecule type" value="Genomic_DNA"/>
</dbReference>
<dbReference type="STRING" id="553510.B1H19_05430"/>
<dbReference type="InterPro" id="IPR025202">
    <property type="entry name" value="PLD-like_dom"/>
</dbReference>
<dbReference type="OrthoDB" id="6181299at2"/>
<dbReference type="Proteomes" id="UP000192726">
    <property type="component" value="Chromosome"/>
</dbReference>
<evidence type="ECO:0000256" key="1">
    <source>
        <dbReference type="SAM" id="MobiDB-lite"/>
    </source>
</evidence>
<feature type="domain" description="Phospholipase D-like" evidence="2">
    <location>
        <begin position="326"/>
        <end position="423"/>
    </location>
</feature>
<dbReference type="Pfam" id="PF13091">
    <property type="entry name" value="PLDc_2"/>
    <property type="match status" value="1"/>
</dbReference>
<evidence type="ECO:0000313" key="4">
    <source>
        <dbReference type="Proteomes" id="UP000192726"/>
    </source>
</evidence>
<proteinExistence type="predicted"/>
<dbReference type="AlphaFoldDB" id="A0A1V0TL86"/>
<evidence type="ECO:0000259" key="2">
    <source>
        <dbReference type="Pfam" id="PF13091"/>
    </source>
</evidence>
<accession>A0A1V0TL86</accession>
<dbReference type="SUPFAM" id="SSF56024">
    <property type="entry name" value="Phospholipase D/nuclease"/>
    <property type="match status" value="1"/>
</dbReference>